<proteinExistence type="predicted"/>
<dbReference type="OrthoDB" id="9983919at2759"/>
<dbReference type="Proteomes" id="UP000319731">
    <property type="component" value="Unassembled WGS sequence"/>
</dbReference>
<evidence type="ECO:0000313" key="5">
    <source>
        <dbReference type="Proteomes" id="UP000319731"/>
    </source>
</evidence>
<comment type="caution">
    <text evidence="4">The sequence shown here is derived from an EMBL/GenBank/DDBJ whole genome shotgun (WGS) entry which is preliminary data.</text>
</comment>
<organism evidence="4 5">
    <name type="scientific">Synchytrium microbalum</name>
    <dbReference type="NCBI Taxonomy" id="1806994"/>
    <lineage>
        <taxon>Eukaryota</taxon>
        <taxon>Fungi</taxon>
        <taxon>Fungi incertae sedis</taxon>
        <taxon>Chytridiomycota</taxon>
        <taxon>Chytridiomycota incertae sedis</taxon>
        <taxon>Chytridiomycetes</taxon>
        <taxon>Synchytriales</taxon>
        <taxon>Synchytriaceae</taxon>
        <taxon>Synchytrium</taxon>
    </lineage>
</organism>
<dbReference type="Pfam" id="PF08241">
    <property type="entry name" value="Methyltransf_11"/>
    <property type="match status" value="1"/>
</dbReference>
<dbReference type="AlphaFoldDB" id="A0A507C5L8"/>
<dbReference type="SUPFAM" id="SSF53335">
    <property type="entry name" value="S-adenosyl-L-methionine-dependent methyltransferases"/>
    <property type="match status" value="1"/>
</dbReference>
<gene>
    <name evidence="4" type="ORF">SmJEL517_g04149</name>
</gene>
<feature type="region of interest" description="Disordered" evidence="1">
    <location>
        <begin position="567"/>
        <end position="599"/>
    </location>
</feature>
<evidence type="ECO:0000256" key="1">
    <source>
        <dbReference type="SAM" id="MobiDB-lite"/>
    </source>
</evidence>
<dbReference type="Gene3D" id="1.20.120.520">
    <property type="entry name" value="nmb1532 protein domain like"/>
    <property type="match status" value="1"/>
</dbReference>
<dbReference type="Gene3D" id="3.40.50.150">
    <property type="entry name" value="Vaccinia Virus protein VP39"/>
    <property type="match status" value="1"/>
</dbReference>
<protein>
    <recommendedName>
        <fullName evidence="6">Hemerythrin-like domain-containing protein</fullName>
    </recommendedName>
</protein>
<feature type="compositionally biased region" description="Basic residues" evidence="1">
    <location>
        <begin position="568"/>
        <end position="578"/>
    </location>
</feature>
<sequence>MSRKKRGHRNVINSILAYFPSLQSRLYAFLTAKHIELVNINTVKSLDLQPADNVLEIGFGRGDAIEICLQHARKGIVCGIDKSDMMVSVVKDRFAAQIQAGRVVIHEGTPESQLPSFEDQYFDSCFGVYVFWFLDDRLAALKEIARVLKTNGRLMFAVRCYGSNIFTRSASAEHVNPDSIMRDFEACGFDRVEFRFEAGWTISDTMYITAYKAILTWQELKSNVAGTPTTLPASAQDFKAQKLQKMSEDQPFDEVLAQDHAQILNYGKRYFALPKTDTDSRQNFLNTIIRALASHSLAEETVVYPAIEQNLSNGTNIATQLRQEHLELKKGLEAINSMQLSDANLDPILSKLLKEFEAHSKLEEATEFPALKQKLSTAQAIELGREFTKAWTMCSSRFGKTSAMLPTPILSETQASAQNTQASQQLQQMSGEEPFDQILARDHAQIISYFKNYMAIDKIDTENRQRHINSIVRSLSVHSLAEEMIIYPAMEKHILGGKTIAIQLRQEHLDLKKDLQVVDSLPLSDANLEPLLSKIMKDKLEESTEFPALRREISLIQAIELGREFMKAKSKAPTRPHPKAPDASGIMGKATSMAAGPIDKMRDGSRDFVWDV</sequence>
<feature type="domain" description="Methyltransferase type 11" evidence="3">
    <location>
        <begin position="55"/>
        <end position="156"/>
    </location>
</feature>
<name>A0A507C5L8_9FUNG</name>
<dbReference type="InterPro" id="IPR012312">
    <property type="entry name" value="Hemerythrin-like"/>
</dbReference>
<reference evidence="4 5" key="1">
    <citation type="journal article" date="2019" name="Sci. Rep.">
        <title>Comparative genomics of chytrid fungi reveal insights into the obligate biotrophic and pathogenic lifestyle of Synchytrium endobioticum.</title>
        <authorList>
            <person name="van de Vossenberg B.T.L.H."/>
            <person name="Warris S."/>
            <person name="Nguyen H.D.T."/>
            <person name="van Gent-Pelzer M.P.E."/>
            <person name="Joly D.L."/>
            <person name="van de Geest H.C."/>
            <person name="Bonants P.J.M."/>
            <person name="Smith D.S."/>
            <person name="Levesque C.A."/>
            <person name="van der Lee T.A.J."/>
        </authorList>
    </citation>
    <scope>NUCLEOTIDE SEQUENCE [LARGE SCALE GENOMIC DNA]</scope>
    <source>
        <strain evidence="4 5">JEL517</strain>
    </source>
</reference>
<dbReference type="STRING" id="1806994.A0A507C5L8"/>
<evidence type="ECO:0008006" key="6">
    <source>
        <dbReference type="Google" id="ProtNLM"/>
    </source>
</evidence>
<dbReference type="CDD" id="cd02440">
    <property type="entry name" value="AdoMet_MTases"/>
    <property type="match status" value="1"/>
</dbReference>
<evidence type="ECO:0000259" key="3">
    <source>
        <dbReference type="Pfam" id="PF08241"/>
    </source>
</evidence>
<evidence type="ECO:0000313" key="4">
    <source>
        <dbReference type="EMBL" id="TPX32843.1"/>
    </source>
</evidence>
<evidence type="ECO:0000259" key="2">
    <source>
        <dbReference type="Pfam" id="PF01814"/>
    </source>
</evidence>
<dbReference type="RefSeq" id="XP_031023980.1">
    <property type="nucleotide sequence ID" value="XM_031170077.1"/>
</dbReference>
<dbReference type="GeneID" id="42005374"/>
<accession>A0A507C5L8</accession>
<dbReference type="GO" id="GO:0008757">
    <property type="term" value="F:S-adenosylmethionine-dependent methyltransferase activity"/>
    <property type="evidence" value="ECO:0007669"/>
    <property type="project" value="InterPro"/>
</dbReference>
<feature type="domain" description="Hemerythrin-like" evidence="2">
    <location>
        <begin position="438"/>
        <end position="522"/>
    </location>
</feature>
<feature type="domain" description="Hemerythrin-like" evidence="2">
    <location>
        <begin position="254"/>
        <end position="371"/>
    </location>
</feature>
<dbReference type="PANTHER" id="PTHR35585">
    <property type="entry name" value="HHE DOMAIN PROTEIN (AFU_ORTHOLOGUE AFUA_4G00730)"/>
    <property type="match status" value="1"/>
</dbReference>
<dbReference type="InterPro" id="IPR013216">
    <property type="entry name" value="Methyltransf_11"/>
</dbReference>
<dbReference type="Pfam" id="PF01814">
    <property type="entry name" value="Hemerythrin"/>
    <property type="match status" value="2"/>
</dbReference>
<dbReference type="InterPro" id="IPR029063">
    <property type="entry name" value="SAM-dependent_MTases_sf"/>
</dbReference>
<keyword evidence="5" id="KW-1185">Reference proteome</keyword>
<dbReference type="EMBL" id="QEAO01000026">
    <property type="protein sequence ID" value="TPX32843.1"/>
    <property type="molecule type" value="Genomic_DNA"/>
</dbReference>
<dbReference type="PANTHER" id="PTHR35585:SF1">
    <property type="entry name" value="HHE DOMAIN PROTEIN (AFU_ORTHOLOGUE AFUA_4G00730)"/>
    <property type="match status" value="1"/>
</dbReference>